<sequence>MPSTAIVRCLDKLMISGNVEHFGEIFDFNNHLPAVQISNVKSTFNNKNLLNRELLLIHELLQ</sequence>
<protein>
    <submittedName>
        <fullName evidence="1">Uncharacterized protein</fullName>
    </submittedName>
</protein>
<dbReference type="Proteomes" id="UP000054843">
    <property type="component" value="Unassembled WGS sequence"/>
</dbReference>
<gene>
    <name evidence="1" type="ORF">T10_5039</name>
</gene>
<evidence type="ECO:0000313" key="2">
    <source>
        <dbReference type="Proteomes" id="UP000054843"/>
    </source>
</evidence>
<keyword evidence="2" id="KW-1185">Reference proteome</keyword>
<dbReference type="AlphaFoldDB" id="A0A0V1MNE9"/>
<organism evidence="1 2">
    <name type="scientific">Trichinella papuae</name>
    <dbReference type="NCBI Taxonomy" id="268474"/>
    <lineage>
        <taxon>Eukaryota</taxon>
        <taxon>Metazoa</taxon>
        <taxon>Ecdysozoa</taxon>
        <taxon>Nematoda</taxon>
        <taxon>Enoplea</taxon>
        <taxon>Dorylaimia</taxon>
        <taxon>Trichinellida</taxon>
        <taxon>Trichinellidae</taxon>
        <taxon>Trichinella</taxon>
    </lineage>
</organism>
<comment type="caution">
    <text evidence="1">The sequence shown here is derived from an EMBL/GenBank/DDBJ whole genome shotgun (WGS) entry which is preliminary data.</text>
</comment>
<dbReference type="EMBL" id="JYDO01000065">
    <property type="protein sequence ID" value="KRZ73345.1"/>
    <property type="molecule type" value="Genomic_DNA"/>
</dbReference>
<accession>A0A0V1MNE9</accession>
<reference evidence="1 2" key="1">
    <citation type="submission" date="2015-01" db="EMBL/GenBank/DDBJ databases">
        <title>Evolution of Trichinella species and genotypes.</title>
        <authorList>
            <person name="Korhonen P.K."/>
            <person name="Edoardo P."/>
            <person name="Giuseppe L.R."/>
            <person name="Gasser R.B."/>
        </authorList>
    </citation>
    <scope>NUCLEOTIDE SEQUENCE [LARGE SCALE GENOMIC DNA]</scope>
    <source>
        <strain evidence="1">ISS1980</strain>
    </source>
</reference>
<proteinExistence type="predicted"/>
<name>A0A0V1MNE9_9BILA</name>
<evidence type="ECO:0000313" key="1">
    <source>
        <dbReference type="EMBL" id="KRZ73345.1"/>
    </source>
</evidence>